<dbReference type="Proteomes" id="UP001331515">
    <property type="component" value="Unassembled WGS sequence"/>
</dbReference>
<dbReference type="AlphaFoldDB" id="A0AAN8D5Q1"/>
<gene>
    <name evidence="1" type="ORF">CgunFtcFv8_008764</name>
</gene>
<accession>A0AAN8D5Q1</accession>
<reference evidence="1 2" key="1">
    <citation type="journal article" date="2023" name="Mol. Biol. Evol.">
        <title>Genomics of Secondarily Temperate Adaptation in the Only Non-Antarctic Icefish.</title>
        <authorList>
            <person name="Rivera-Colon A.G."/>
            <person name="Rayamajhi N."/>
            <person name="Minhas B.F."/>
            <person name="Madrigal G."/>
            <person name="Bilyk K.T."/>
            <person name="Yoon V."/>
            <person name="Hune M."/>
            <person name="Gregory S."/>
            <person name="Cheng C.H.C."/>
            <person name="Catchen J.M."/>
        </authorList>
    </citation>
    <scope>NUCLEOTIDE SEQUENCE [LARGE SCALE GENOMIC DNA]</scope>
    <source>
        <tissue evidence="1">White muscle</tissue>
    </source>
</reference>
<protein>
    <submittedName>
        <fullName evidence="1">Uncharacterized protein</fullName>
    </submittedName>
</protein>
<sequence length="70" mass="7747">MAQFEEVLDRVQEALTRSSPAEICALFQRVVKDQIISEAYGKSLGLYQLSDKMAPKPKSDLMSSQGSTSH</sequence>
<evidence type="ECO:0000313" key="1">
    <source>
        <dbReference type="EMBL" id="KAK5914313.1"/>
    </source>
</evidence>
<name>A0AAN8D5Q1_CHAGU</name>
<evidence type="ECO:0000313" key="2">
    <source>
        <dbReference type="Proteomes" id="UP001331515"/>
    </source>
</evidence>
<proteinExistence type="predicted"/>
<keyword evidence="2" id="KW-1185">Reference proteome</keyword>
<dbReference type="EMBL" id="JAURVH010001527">
    <property type="protein sequence ID" value="KAK5914313.1"/>
    <property type="molecule type" value="Genomic_DNA"/>
</dbReference>
<organism evidence="1 2">
    <name type="scientific">Champsocephalus gunnari</name>
    <name type="common">Mackerel icefish</name>
    <dbReference type="NCBI Taxonomy" id="52237"/>
    <lineage>
        <taxon>Eukaryota</taxon>
        <taxon>Metazoa</taxon>
        <taxon>Chordata</taxon>
        <taxon>Craniata</taxon>
        <taxon>Vertebrata</taxon>
        <taxon>Euteleostomi</taxon>
        <taxon>Actinopterygii</taxon>
        <taxon>Neopterygii</taxon>
        <taxon>Teleostei</taxon>
        <taxon>Neoteleostei</taxon>
        <taxon>Acanthomorphata</taxon>
        <taxon>Eupercaria</taxon>
        <taxon>Perciformes</taxon>
        <taxon>Notothenioidei</taxon>
        <taxon>Channichthyidae</taxon>
        <taxon>Champsocephalus</taxon>
    </lineage>
</organism>
<comment type="caution">
    <text evidence="1">The sequence shown here is derived from an EMBL/GenBank/DDBJ whole genome shotgun (WGS) entry which is preliminary data.</text>
</comment>